<dbReference type="AlphaFoldDB" id="A0AAF3F3L1"/>
<accession>A0AAF3F3L1</accession>
<name>A0AAF3F3L1_9BILA</name>
<feature type="compositionally biased region" description="Basic and acidic residues" evidence="1">
    <location>
        <begin position="474"/>
        <end position="493"/>
    </location>
</feature>
<reference evidence="3" key="1">
    <citation type="submission" date="2024-02" db="UniProtKB">
        <authorList>
            <consortium name="WormBaseParasite"/>
        </authorList>
    </citation>
    <scope>IDENTIFICATION</scope>
</reference>
<feature type="region of interest" description="Disordered" evidence="1">
    <location>
        <begin position="243"/>
        <end position="265"/>
    </location>
</feature>
<feature type="compositionally biased region" description="Polar residues" evidence="1">
    <location>
        <begin position="456"/>
        <end position="473"/>
    </location>
</feature>
<evidence type="ECO:0000256" key="1">
    <source>
        <dbReference type="SAM" id="MobiDB-lite"/>
    </source>
</evidence>
<evidence type="ECO:0000313" key="3">
    <source>
        <dbReference type="WBParaSite" id="MBELARI_LOCUS21146"/>
    </source>
</evidence>
<keyword evidence="2" id="KW-1185">Reference proteome</keyword>
<protein>
    <submittedName>
        <fullName evidence="3">RGS domain-containing protein</fullName>
    </submittedName>
</protein>
<evidence type="ECO:0000313" key="2">
    <source>
        <dbReference type="Proteomes" id="UP000887575"/>
    </source>
</evidence>
<sequence length="524" mass="61101">MDKTLVSVLKKAHDPSMIDYIAQNLNYMGLNQFFSFHKAIGAEFYVQQLLDIADEYKDHTLYKAIKERLMGPLEKKAGDFFYKIACHIRNSREKNFEPYHQYSFDYNATKKATLVAKIMCRTMDSSYCEECRAYKKWVGKHATEMSGSFVRYNYDGCTYEANSTISGPGFVRCFFLKVTLPIGISKKIGEKDLDILMMTADMLETGESFRNFNLEEMFQIMQQQQKLKELAEEIDEKARSLMLSEQQGSATAAPKQRKPRHRTPEGQIEFESETPIIRCRSGMIPSSFFMPTTASFTKFLHHRYPNELNVVLNEQWDSERTTKVWEYIKQVMFDQIRYFTNELRGLEGAEYDQMIQRLWMDLSEHGRTCVETFLIVCEQQKAEKNLLPRRDLRKIFIESGLLTKSEWRKVDTDLLEDFEYALIKMFIGDMSSLDDLSIPLYNMVQSGRGRRHVTDQPETSSGVTSQRRYSSIYDNHRDSDASSTSSRHEENDHSPCWCPHCPSDQRRKGSALAKAINKRKTRRN</sequence>
<dbReference type="Proteomes" id="UP000887575">
    <property type="component" value="Unassembled WGS sequence"/>
</dbReference>
<dbReference type="WBParaSite" id="MBELARI_LOCUS21146">
    <property type="protein sequence ID" value="MBELARI_LOCUS21146"/>
    <property type="gene ID" value="MBELARI_LOCUS21146"/>
</dbReference>
<proteinExistence type="predicted"/>
<feature type="region of interest" description="Disordered" evidence="1">
    <location>
        <begin position="449"/>
        <end position="524"/>
    </location>
</feature>
<organism evidence="2 3">
    <name type="scientific">Mesorhabditis belari</name>
    <dbReference type="NCBI Taxonomy" id="2138241"/>
    <lineage>
        <taxon>Eukaryota</taxon>
        <taxon>Metazoa</taxon>
        <taxon>Ecdysozoa</taxon>
        <taxon>Nematoda</taxon>
        <taxon>Chromadorea</taxon>
        <taxon>Rhabditida</taxon>
        <taxon>Rhabditina</taxon>
        <taxon>Rhabditomorpha</taxon>
        <taxon>Rhabditoidea</taxon>
        <taxon>Rhabditidae</taxon>
        <taxon>Mesorhabditinae</taxon>
        <taxon>Mesorhabditis</taxon>
    </lineage>
</organism>